<comment type="similarity">
    <text evidence="1 2">Belongs to the casein kinase 2 subunit beta family.</text>
</comment>
<evidence type="ECO:0000313" key="3">
    <source>
        <dbReference type="EMBL" id="KAJ3446075.1"/>
    </source>
</evidence>
<dbReference type="SMART" id="SM01085">
    <property type="entry name" value="CK_II_beta"/>
    <property type="match status" value="1"/>
</dbReference>
<dbReference type="PANTHER" id="PTHR11740">
    <property type="entry name" value="CASEIN KINASE II SUBUNIT BETA"/>
    <property type="match status" value="1"/>
</dbReference>
<keyword evidence="3" id="KW-0808">Transferase</keyword>
<name>A0AAV7ZXN5_9EUKA</name>
<gene>
    <name evidence="3" type="ORF">M0812_08610</name>
    <name evidence="4" type="ORF">M0813_24684</name>
</gene>
<dbReference type="PRINTS" id="PR00472">
    <property type="entry name" value="CASNKINASEII"/>
</dbReference>
<dbReference type="Proteomes" id="UP001146793">
    <property type="component" value="Unassembled WGS sequence"/>
</dbReference>
<dbReference type="PANTHER" id="PTHR11740:SF0">
    <property type="entry name" value="CASEIN KINASE II SUBUNIT BETA"/>
    <property type="match status" value="1"/>
</dbReference>
<comment type="subunit">
    <text evidence="2">Tetramer of two alpha and two beta subunits.</text>
</comment>
<dbReference type="GO" id="GO:0005956">
    <property type="term" value="C:protein kinase CK2 complex"/>
    <property type="evidence" value="ECO:0007669"/>
    <property type="project" value="UniProtKB-UniRule"/>
</dbReference>
<reference evidence="4" key="1">
    <citation type="submission" date="2022-08" db="EMBL/GenBank/DDBJ databases">
        <title>Novel sulfate-reducing endosymbionts in the free-living metamonad Anaeramoeba.</title>
        <authorList>
            <person name="Jerlstrom-Hultqvist J."/>
            <person name="Cepicka I."/>
            <person name="Gallot-Lavallee L."/>
            <person name="Salas-Leiva D."/>
            <person name="Curtis B.A."/>
            <person name="Zahonova K."/>
            <person name="Pipaliya S."/>
            <person name="Dacks J."/>
            <person name="Roger A.J."/>
        </authorList>
    </citation>
    <scope>NUCLEOTIDE SEQUENCE</scope>
    <source>
        <strain evidence="4">Schooner1</strain>
    </source>
</reference>
<accession>A0AAV7ZXN5</accession>
<dbReference type="Proteomes" id="UP001150062">
    <property type="component" value="Unassembled WGS sequence"/>
</dbReference>
<dbReference type="FunFam" id="2.20.25.20:FF:000001">
    <property type="entry name" value="Casein kinase II subunit beta"/>
    <property type="match status" value="1"/>
</dbReference>
<dbReference type="AlphaFoldDB" id="A0AAV7ZXN5"/>
<dbReference type="FunFam" id="1.10.1820.10:FF:000005">
    <property type="entry name" value="Casein kinase II subunit beta"/>
    <property type="match status" value="1"/>
</dbReference>
<dbReference type="InterPro" id="IPR035991">
    <property type="entry name" value="Casein_kinase_II_beta-like"/>
</dbReference>
<evidence type="ECO:0000313" key="4">
    <source>
        <dbReference type="EMBL" id="KAJ6239764.1"/>
    </source>
</evidence>
<evidence type="ECO:0000313" key="6">
    <source>
        <dbReference type="Proteomes" id="UP001150062"/>
    </source>
</evidence>
<dbReference type="GO" id="GO:0016301">
    <property type="term" value="F:kinase activity"/>
    <property type="evidence" value="ECO:0007669"/>
    <property type="project" value="UniProtKB-KW"/>
</dbReference>
<dbReference type="GO" id="GO:0019887">
    <property type="term" value="F:protein kinase regulator activity"/>
    <property type="evidence" value="ECO:0007669"/>
    <property type="project" value="InterPro"/>
</dbReference>
<protein>
    <recommendedName>
        <fullName evidence="2">Casein kinase II subunit beta</fullName>
        <shortName evidence="2">CK II beta</shortName>
    </recommendedName>
</protein>
<dbReference type="Pfam" id="PF01214">
    <property type="entry name" value="CK_II_beta"/>
    <property type="match status" value="1"/>
</dbReference>
<dbReference type="InterPro" id="IPR000704">
    <property type="entry name" value="Casein_kinase_II_reg-sub"/>
</dbReference>
<dbReference type="PROSITE" id="PS01101">
    <property type="entry name" value="CK2_BETA"/>
    <property type="match status" value="1"/>
</dbReference>
<keyword evidence="6" id="KW-1185">Reference proteome</keyword>
<dbReference type="EMBL" id="JANTQA010000021">
    <property type="protein sequence ID" value="KAJ3446075.1"/>
    <property type="molecule type" value="Genomic_DNA"/>
</dbReference>
<sequence length="215" mass="25213">MTQQTKNNSTKHTTWIKRFCSQKGKEFFCQVSKEYVNSNFNLFGLQKNSEHIKSVLKIIRDEKVPELELMTKKEKEQVYAQTVLIYGLIHARYILTDEGMRKMERKYLQGVFGKCPNIFCKRQPCLPLGRSDQPHKSAVKLYCPKCREIYLPKQKYRIFDGAFFGTTFAHMILNVRPTLQPTSPPRKYIPKIFGFEIYNSVPNNSINSDEDKKIK</sequence>
<dbReference type="Gene3D" id="1.10.1820.10">
    <property type="entry name" value="protein kinase ck2 holoenzyme, chain C, domain 1"/>
    <property type="match status" value="1"/>
</dbReference>
<keyword evidence="3" id="KW-0418">Kinase</keyword>
<dbReference type="Gene3D" id="2.20.25.20">
    <property type="match status" value="1"/>
</dbReference>
<dbReference type="InterPro" id="IPR016149">
    <property type="entry name" value="Casein_kin_II_reg-sub_N"/>
</dbReference>
<evidence type="ECO:0000256" key="2">
    <source>
        <dbReference type="RuleBase" id="RU361268"/>
    </source>
</evidence>
<reference evidence="3" key="2">
    <citation type="submission" date="2022-08" db="EMBL/GenBank/DDBJ databases">
        <title>Novel sulphate-reducing endosymbionts in the free-living metamonad Anaeramoeba.</title>
        <authorList>
            <person name="Jerlstrom-Hultqvist J."/>
            <person name="Cepicka I."/>
            <person name="Gallot-Lavallee L."/>
            <person name="Salas-Leiva D."/>
            <person name="Curtis B.A."/>
            <person name="Zahonova K."/>
            <person name="Pipaliya S."/>
            <person name="Dacks J."/>
            <person name="Roger A.J."/>
        </authorList>
    </citation>
    <scope>NUCLEOTIDE SEQUENCE</scope>
    <source>
        <strain evidence="3">Busselton2</strain>
    </source>
</reference>
<dbReference type="SUPFAM" id="SSF57798">
    <property type="entry name" value="Casein kinase II beta subunit"/>
    <property type="match status" value="1"/>
</dbReference>
<evidence type="ECO:0000256" key="1">
    <source>
        <dbReference type="ARBA" id="ARBA00006941"/>
    </source>
</evidence>
<evidence type="ECO:0000313" key="5">
    <source>
        <dbReference type="Proteomes" id="UP001146793"/>
    </source>
</evidence>
<proteinExistence type="inferred from homology"/>
<comment type="caution">
    <text evidence="3">The sequence shown here is derived from an EMBL/GenBank/DDBJ whole genome shotgun (WGS) entry which is preliminary data.</text>
</comment>
<dbReference type="GO" id="GO:0005737">
    <property type="term" value="C:cytoplasm"/>
    <property type="evidence" value="ECO:0007669"/>
    <property type="project" value="TreeGrafter"/>
</dbReference>
<dbReference type="EMBL" id="JAOAOG010000216">
    <property type="protein sequence ID" value="KAJ6239764.1"/>
    <property type="molecule type" value="Genomic_DNA"/>
</dbReference>
<organism evidence="3 5">
    <name type="scientific">Anaeramoeba flamelloides</name>
    <dbReference type="NCBI Taxonomy" id="1746091"/>
    <lineage>
        <taxon>Eukaryota</taxon>
        <taxon>Metamonada</taxon>
        <taxon>Anaeramoebidae</taxon>
        <taxon>Anaeramoeba</taxon>
    </lineage>
</organism>